<comment type="similarity">
    <text evidence="2">Belongs to the glutaminyl-peptide cyclotransferase family.</text>
</comment>
<dbReference type="EMBL" id="GHWJ01008806">
    <property type="protein sequence ID" value="NOV41543.1"/>
    <property type="molecule type" value="Transcribed_RNA"/>
</dbReference>
<dbReference type="PANTHER" id="PTHR12283">
    <property type="entry name" value="GLUTAMINYL-PEPTIDE CYCLOTRANSFERASE"/>
    <property type="match status" value="1"/>
</dbReference>
<dbReference type="AlphaFoldDB" id="A0A6M2D5U7"/>
<evidence type="ECO:0000259" key="7">
    <source>
        <dbReference type="Pfam" id="PF04389"/>
    </source>
</evidence>
<keyword evidence="4" id="KW-0808">Transferase</keyword>
<evidence type="ECO:0000256" key="1">
    <source>
        <dbReference type="ARBA" id="ARBA00000001"/>
    </source>
</evidence>
<evidence type="ECO:0000256" key="4">
    <source>
        <dbReference type="ARBA" id="ARBA00022679"/>
    </source>
</evidence>
<evidence type="ECO:0000256" key="3">
    <source>
        <dbReference type="ARBA" id="ARBA00012012"/>
    </source>
</evidence>
<evidence type="ECO:0000256" key="2">
    <source>
        <dbReference type="ARBA" id="ARBA00006014"/>
    </source>
</evidence>
<evidence type="ECO:0000313" key="8">
    <source>
        <dbReference type="EMBL" id="NOV41543.1"/>
    </source>
</evidence>
<dbReference type="EC" id="2.3.2.5" evidence="3"/>
<evidence type="ECO:0000256" key="6">
    <source>
        <dbReference type="SAM" id="SignalP"/>
    </source>
</evidence>
<proteinExistence type="inferred from homology"/>
<reference evidence="8" key="1">
    <citation type="submission" date="2019-09" db="EMBL/GenBank/DDBJ databases">
        <title>Organ-specific transcriptomic study of the physiology of the cattle tick, Rhipicephalus microplus.</title>
        <authorList>
            <person name="Tirloni L."/>
            <person name="Braz G."/>
            <person name="Gandara A.C.P."/>
            <person name="Sabadin G.A."/>
            <person name="da Silva R.M."/>
            <person name="Guizzo M.G."/>
            <person name="Machado J.A."/>
            <person name="Costa E.P."/>
            <person name="Gomes H.F."/>
            <person name="Moraes J."/>
            <person name="Mota M.B.S."/>
            <person name="Mesquita R.D."/>
            <person name="Alvarenga P.H."/>
            <person name="Alves F."/>
            <person name="Seixas A."/>
            <person name="da Fonseca R.N."/>
            <person name="Fogaca A."/>
            <person name="Logullo C."/>
            <person name="Tanaka A."/>
            <person name="Daffre S."/>
            <person name="Termignoni C."/>
            <person name="Vaz I.S.Jr."/>
            <person name="Oliveira P.L."/>
            <person name="Ribeiro J.M."/>
        </authorList>
    </citation>
    <scope>NUCLEOTIDE SEQUENCE</scope>
    <source>
        <strain evidence="8">Porto Alegre</strain>
    </source>
</reference>
<dbReference type="Pfam" id="PF04389">
    <property type="entry name" value="Peptidase_M28"/>
    <property type="match status" value="2"/>
</dbReference>
<feature type="domain" description="Peptidase M28" evidence="7">
    <location>
        <begin position="284"/>
        <end position="459"/>
    </location>
</feature>
<feature type="domain" description="Peptidase M28" evidence="7">
    <location>
        <begin position="120"/>
        <end position="185"/>
    </location>
</feature>
<evidence type="ECO:0000256" key="5">
    <source>
        <dbReference type="ARBA" id="ARBA00023315"/>
    </source>
</evidence>
<feature type="signal peptide" evidence="6">
    <location>
        <begin position="1"/>
        <end position="22"/>
    </location>
</feature>
<dbReference type="InterPro" id="IPR040234">
    <property type="entry name" value="QC/QCL"/>
</dbReference>
<comment type="catalytic activity">
    <reaction evidence="1">
        <text>N-terminal L-glutaminyl-[peptide] = N-terminal 5-oxo-L-prolyl-[peptide] + NH4(+)</text>
        <dbReference type="Rhea" id="RHEA:23652"/>
        <dbReference type="Rhea" id="RHEA-COMP:11736"/>
        <dbReference type="Rhea" id="RHEA-COMP:11846"/>
        <dbReference type="ChEBI" id="CHEBI:28938"/>
        <dbReference type="ChEBI" id="CHEBI:64722"/>
        <dbReference type="ChEBI" id="CHEBI:87215"/>
        <dbReference type="EC" id="2.3.2.5"/>
    </reaction>
</comment>
<protein>
    <recommendedName>
        <fullName evidence="3">glutaminyl-peptide cyclotransferase</fullName>
        <ecNumber evidence="3">2.3.2.5</ecNumber>
    </recommendedName>
</protein>
<dbReference type="SUPFAM" id="SSF53187">
    <property type="entry name" value="Zn-dependent exopeptidases"/>
    <property type="match status" value="2"/>
</dbReference>
<name>A0A6M2D5U7_RHIMP</name>
<dbReference type="OrthoDB" id="3907302at2759"/>
<dbReference type="GO" id="GO:0008270">
    <property type="term" value="F:zinc ion binding"/>
    <property type="evidence" value="ECO:0007669"/>
    <property type="project" value="TreeGrafter"/>
</dbReference>
<sequence length="467" mass="52539">MLIATGLLVEFILALLITLTEGVTWNELKAALGKRRHLQWVRDLPPLVHDQLLYASELPVAEQETFHDVLRNILVPRTVGSPGHRKVRQFLRQSMEQLDWHVEEDTFEAPTPHGNKVFSNIVATLDPSACHRLVLACHYDSMVHKHGVFLGATDSAVPCAQLIYLAAVLNGKLQEQKRRVQLAFLVPFLSSASLGVICAPSLPSTLEHLGVGASDVVIFSPRDFAPMPTLPILDELVFKQPPGSTAASTSTKCLRSQRSPNQFSGHGIGASVQALNRFPFAMQGDGLTVQLIFFDGEEAFVRWSSSDSLYGSRHLADVWHRNSTQSYNLEGCLPRSDIATQIDRMEVMVLLDLLGAPEPRFYSYFVDTRPVYDRLVDIESRLNDLSAMETRCSRCRTTYFVNSSQLALIEDDHIPFLRRSVPIVHVIPSPFPDVWHRLEDNEENLNYPTINNLNKIFKAFLTEYLRL</sequence>
<keyword evidence="6" id="KW-0732">Signal</keyword>
<accession>A0A6M2D5U7</accession>
<dbReference type="InterPro" id="IPR007484">
    <property type="entry name" value="Peptidase_M28"/>
</dbReference>
<feature type="chain" id="PRO_5026778489" description="glutaminyl-peptide cyclotransferase" evidence="6">
    <location>
        <begin position="23"/>
        <end position="467"/>
    </location>
</feature>
<dbReference type="GO" id="GO:0016603">
    <property type="term" value="F:glutaminyl-peptide cyclotransferase activity"/>
    <property type="evidence" value="ECO:0007669"/>
    <property type="project" value="UniProtKB-EC"/>
</dbReference>
<dbReference type="PANTHER" id="PTHR12283:SF6">
    <property type="entry name" value="GLUTAMINYL-PEPTIDE CYCLOTRANSFERASE-RELATED"/>
    <property type="match status" value="1"/>
</dbReference>
<organism evidence="8">
    <name type="scientific">Rhipicephalus microplus</name>
    <name type="common">Cattle tick</name>
    <name type="synonym">Boophilus microplus</name>
    <dbReference type="NCBI Taxonomy" id="6941"/>
    <lineage>
        <taxon>Eukaryota</taxon>
        <taxon>Metazoa</taxon>
        <taxon>Ecdysozoa</taxon>
        <taxon>Arthropoda</taxon>
        <taxon>Chelicerata</taxon>
        <taxon>Arachnida</taxon>
        <taxon>Acari</taxon>
        <taxon>Parasitiformes</taxon>
        <taxon>Ixodida</taxon>
        <taxon>Ixodoidea</taxon>
        <taxon>Ixodidae</taxon>
        <taxon>Rhipicephalinae</taxon>
        <taxon>Rhipicephalus</taxon>
        <taxon>Boophilus</taxon>
    </lineage>
</organism>
<keyword evidence="5" id="KW-0012">Acyltransferase</keyword>
<dbReference type="InterPro" id="IPR037457">
    <property type="entry name" value="M28_QC"/>
</dbReference>
<dbReference type="VEuPathDB" id="VectorBase:LOC119167762"/>
<dbReference type="CDD" id="cd03880">
    <property type="entry name" value="M28_QC_like"/>
    <property type="match status" value="1"/>
</dbReference>
<dbReference type="Gene3D" id="3.40.630.10">
    <property type="entry name" value="Zn peptidases"/>
    <property type="match status" value="2"/>
</dbReference>